<accession>A0AAD7HT98</accession>
<dbReference type="Proteomes" id="UP001215280">
    <property type="component" value="Unassembled WGS sequence"/>
</dbReference>
<name>A0AAD7HT98_9AGAR</name>
<reference evidence="1" key="1">
    <citation type="submission" date="2023-03" db="EMBL/GenBank/DDBJ databases">
        <title>Massive genome expansion in bonnet fungi (Mycena s.s.) driven by repeated elements and novel gene families across ecological guilds.</title>
        <authorList>
            <consortium name="Lawrence Berkeley National Laboratory"/>
            <person name="Harder C.B."/>
            <person name="Miyauchi S."/>
            <person name="Viragh M."/>
            <person name="Kuo A."/>
            <person name="Thoen E."/>
            <person name="Andreopoulos B."/>
            <person name="Lu D."/>
            <person name="Skrede I."/>
            <person name="Drula E."/>
            <person name="Henrissat B."/>
            <person name="Morin E."/>
            <person name="Kohler A."/>
            <person name="Barry K."/>
            <person name="LaButti K."/>
            <person name="Morin E."/>
            <person name="Salamov A."/>
            <person name="Lipzen A."/>
            <person name="Mereny Z."/>
            <person name="Hegedus B."/>
            <person name="Baldrian P."/>
            <person name="Stursova M."/>
            <person name="Weitz H."/>
            <person name="Taylor A."/>
            <person name="Grigoriev I.V."/>
            <person name="Nagy L.G."/>
            <person name="Martin F."/>
            <person name="Kauserud H."/>
        </authorList>
    </citation>
    <scope>NUCLEOTIDE SEQUENCE</scope>
    <source>
        <strain evidence="1">CBHHK188m</strain>
    </source>
</reference>
<dbReference type="AlphaFoldDB" id="A0AAD7HT98"/>
<protein>
    <submittedName>
        <fullName evidence="1">Uncharacterized protein</fullName>
    </submittedName>
</protein>
<proteinExistence type="predicted"/>
<organism evidence="1 2">
    <name type="scientific">Mycena maculata</name>
    <dbReference type="NCBI Taxonomy" id="230809"/>
    <lineage>
        <taxon>Eukaryota</taxon>
        <taxon>Fungi</taxon>
        <taxon>Dikarya</taxon>
        <taxon>Basidiomycota</taxon>
        <taxon>Agaricomycotina</taxon>
        <taxon>Agaricomycetes</taxon>
        <taxon>Agaricomycetidae</taxon>
        <taxon>Agaricales</taxon>
        <taxon>Marasmiineae</taxon>
        <taxon>Mycenaceae</taxon>
        <taxon>Mycena</taxon>
    </lineage>
</organism>
<dbReference type="SUPFAM" id="SSF52058">
    <property type="entry name" value="L domain-like"/>
    <property type="match status" value="1"/>
</dbReference>
<comment type="caution">
    <text evidence="1">The sequence shown here is derived from an EMBL/GenBank/DDBJ whole genome shotgun (WGS) entry which is preliminary data.</text>
</comment>
<dbReference type="InterPro" id="IPR032675">
    <property type="entry name" value="LRR_dom_sf"/>
</dbReference>
<dbReference type="Gene3D" id="3.80.10.10">
    <property type="entry name" value="Ribonuclease Inhibitor"/>
    <property type="match status" value="1"/>
</dbReference>
<gene>
    <name evidence="1" type="ORF">DFH07DRAFT_852575</name>
</gene>
<sequence length="657" mass="73563">MLPDEIISEILSPALKVPDQLFCDTSHVSPFANYTPSTSAYLLVCKDWLRVATPLLYNVVVLRSKAQANALEAVLRDNKEFGRFIKKLRVEGGYGTAMHTILKSGPNITDIFLSLTIWSSDSTQGLCKGLPLINPHRVIVVDSTINKPLKNKNLSTLTIALLSCIRKWDNLRIFGFPYGSTFDPIVAGRALDLVRALSQSQTIHTVILVEAFFMFPAFIGLLCKIPCLRVLQFKKPMSELYHQEIILNINSDPKLKALASYTLVGSSTDEANSSSAMPDIAPSLNPSFIPMESASEETREVVWRRVLFFAMYLEELRSPSFFPPPTKLYPSRLPILLVSKYFNRLSLPYLYDSVNITCRGAASLAHQLLEQPHLGSFIRCIFISAGIPTDILLTIFSRATHVEFLLHKTHVGSISISAEVCELFARTTGPSLRELSIVLPPSFTMPTSVLATFTKLRILELSICLKSTSATLPENALGNLQTLHIRACHPSSFDALSMMRLESLQTLSLPFYTPPECVHALVIFFKAHGNRLTHLKFHSVPETNVLDFCKSLIDIELRGSLNYYQLTCGTPLNCLAKIVASRPPPEPESFNLDVFDMFPALLEIHLRDFKWPATERDISKSKLIPFAESLLEKNIKLTDSTGKHWIPRVKSTRSRKR</sequence>
<dbReference type="EMBL" id="JARJLG010000217">
    <property type="protein sequence ID" value="KAJ7726698.1"/>
    <property type="molecule type" value="Genomic_DNA"/>
</dbReference>
<keyword evidence="2" id="KW-1185">Reference proteome</keyword>
<evidence type="ECO:0000313" key="2">
    <source>
        <dbReference type="Proteomes" id="UP001215280"/>
    </source>
</evidence>
<evidence type="ECO:0000313" key="1">
    <source>
        <dbReference type="EMBL" id="KAJ7726698.1"/>
    </source>
</evidence>